<evidence type="ECO:0000313" key="2">
    <source>
        <dbReference type="EMBL" id="KKU57201.1"/>
    </source>
</evidence>
<dbReference type="STRING" id="1618358.UX80_C0023G0009"/>
<sequence>MTKAYLLGLIHDATKRKTTYRIAQKNADFLKFVSVQMKLLGIKSWIYKEGKSRNVWILEFSRKFLDGTKIVNKQDKIDYLRGYFDAEGGIAKLPSVRFYLYYCQKNKQELVQLKSYLQHLGISCGVIHNPSWKRDPNFWRFYIATKSHANFARTIGSLHPDKWPLLRMKI</sequence>
<protein>
    <recommendedName>
        <fullName evidence="1">DOD-type homing endonuclease domain-containing protein</fullName>
    </recommendedName>
</protein>
<dbReference type="InterPro" id="IPR004042">
    <property type="entry name" value="Intein_endonuc_central"/>
</dbReference>
<dbReference type="Proteomes" id="UP000034307">
    <property type="component" value="Unassembled WGS sequence"/>
</dbReference>
<organism evidence="2 3">
    <name type="scientific">Candidatus Amesbacteria bacterium GW2011_GWA2_47_11b</name>
    <dbReference type="NCBI Taxonomy" id="1618358"/>
    <lineage>
        <taxon>Bacteria</taxon>
        <taxon>Candidatus Amesiibacteriota</taxon>
    </lineage>
</organism>
<reference evidence="2 3" key="1">
    <citation type="journal article" date="2015" name="Nature">
        <title>rRNA introns, odd ribosomes, and small enigmatic genomes across a large radiation of phyla.</title>
        <authorList>
            <person name="Brown C.T."/>
            <person name="Hug L.A."/>
            <person name="Thomas B.C."/>
            <person name="Sharon I."/>
            <person name="Castelle C.J."/>
            <person name="Singh A."/>
            <person name="Wilkins M.J."/>
            <person name="Williams K.H."/>
            <person name="Banfield J.F."/>
        </authorList>
    </citation>
    <scope>NUCLEOTIDE SEQUENCE [LARGE SCALE GENOMIC DNA]</scope>
</reference>
<comment type="caution">
    <text evidence="2">The sequence shown here is derived from an EMBL/GenBank/DDBJ whole genome shotgun (WGS) entry which is preliminary data.</text>
</comment>
<evidence type="ECO:0000313" key="3">
    <source>
        <dbReference type="Proteomes" id="UP000034307"/>
    </source>
</evidence>
<name>A0A0G1RJ91_9BACT</name>
<dbReference type="InterPro" id="IPR004860">
    <property type="entry name" value="LAGLIDADG_dom"/>
</dbReference>
<dbReference type="PATRIC" id="fig|1618358.3.peg.814"/>
<dbReference type="GO" id="GO:0004519">
    <property type="term" value="F:endonuclease activity"/>
    <property type="evidence" value="ECO:0007669"/>
    <property type="project" value="InterPro"/>
</dbReference>
<dbReference type="InterPro" id="IPR027434">
    <property type="entry name" value="Homing_endonucl"/>
</dbReference>
<dbReference type="SUPFAM" id="SSF55608">
    <property type="entry name" value="Homing endonucleases"/>
    <property type="match status" value="2"/>
</dbReference>
<feature type="domain" description="DOD-type homing endonuclease" evidence="1">
    <location>
        <begin position="79"/>
        <end position="122"/>
    </location>
</feature>
<dbReference type="EMBL" id="LCNO01000023">
    <property type="protein sequence ID" value="KKU57201.1"/>
    <property type="molecule type" value="Genomic_DNA"/>
</dbReference>
<evidence type="ECO:0000259" key="1">
    <source>
        <dbReference type="PROSITE" id="PS50819"/>
    </source>
</evidence>
<dbReference type="Gene3D" id="3.10.28.10">
    <property type="entry name" value="Homing endonucleases"/>
    <property type="match status" value="2"/>
</dbReference>
<accession>A0A0G1RJ91</accession>
<dbReference type="Pfam" id="PF14528">
    <property type="entry name" value="LAGLIDADG_3"/>
    <property type="match status" value="2"/>
</dbReference>
<dbReference type="AlphaFoldDB" id="A0A0G1RJ91"/>
<gene>
    <name evidence="2" type="ORF">UX80_C0023G0009</name>
</gene>
<proteinExistence type="predicted"/>
<dbReference type="PROSITE" id="PS50819">
    <property type="entry name" value="INTEIN_ENDONUCLEASE"/>
    <property type="match status" value="1"/>
</dbReference>